<evidence type="ECO:0000256" key="1">
    <source>
        <dbReference type="ARBA" id="ARBA00022737"/>
    </source>
</evidence>
<dbReference type="RefSeq" id="WP_167217136.1">
    <property type="nucleotide sequence ID" value="NZ_CP050063.1"/>
</dbReference>
<evidence type="ECO:0000313" key="4">
    <source>
        <dbReference type="Proteomes" id="UP000501802"/>
    </source>
</evidence>
<dbReference type="Proteomes" id="UP000501802">
    <property type="component" value="Chromosome"/>
</dbReference>
<dbReference type="PANTHER" id="PTHR43215">
    <property type="entry name" value="RADIAL SPOKE HEAD 1 HOMOLOG"/>
    <property type="match status" value="1"/>
</dbReference>
<dbReference type="KEGG" id="spib:G8759_31510"/>
<organism evidence="3 4">
    <name type="scientific">Spirosoma aureum</name>
    <dbReference type="NCBI Taxonomy" id="2692134"/>
    <lineage>
        <taxon>Bacteria</taxon>
        <taxon>Pseudomonadati</taxon>
        <taxon>Bacteroidota</taxon>
        <taxon>Cytophagia</taxon>
        <taxon>Cytophagales</taxon>
        <taxon>Cytophagaceae</taxon>
        <taxon>Spirosoma</taxon>
    </lineage>
</organism>
<proteinExistence type="predicted"/>
<evidence type="ECO:0000313" key="3">
    <source>
        <dbReference type="EMBL" id="QIP16849.1"/>
    </source>
</evidence>
<dbReference type="Pfam" id="PF02493">
    <property type="entry name" value="MORN"/>
    <property type="match status" value="5"/>
</dbReference>
<dbReference type="EMBL" id="CP050063">
    <property type="protein sequence ID" value="QIP16849.1"/>
    <property type="molecule type" value="Genomic_DNA"/>
</dbReference>
<dbReference type="InterPro" id="IPR003409">
    <property type="entry name" value="MORN"/>
</dbReference>
<sequence length="212" mass="23673">MNNKFTLFLSSLCLLTLHVSAQTCVDGDCKNGFGKITEPGYTYDGMFYNGQKHGHGTLIYPDGSTVTGSFLNNTLTGRVTYFKTHSNNDRLAGNYEFIYEGDMINGRMEGWGKIVFPKKQTRYEGFFLNNLFSGYGTYYYPDGSIYTGTFFNGFRQGNGIIKNADGSVYLGSWVRDVKEGRGTQIDPKSESQTHGIWAKNVLIKTTAKAPKN</sequence>
<dbReference type="SMART" id="SM00698">
    <property type="entry name" value="MORN"/>
    <property type="match status" value="5"/>
</dbReference>
<dbReference type="AlphaFoldDB" id="A0A6G9AWY4"/>
<keyword evidence="4" id="KW-1185">Reference proteome</keyword>
<dbReference type="SUPFAM" id="SSF82185">
    <property type="entry name" value="Histone H3 K4-specific methyltransferase SET7/9 N-terminal domain"/>
    <property type="match status" value="2"/>
</dbReference>
<gene>
    <name evidence="3" type="ORF">G8759_31510</name>
</gene>
<keyword evidence="1" id="KW-0677">Repeat</keyword>
<dbReference type="Gene3D" id="2.20.110.10">
    <property type="entry name" value="Histone H3 K4-specific methyltransferase SET7/9 N-terminal domain"/>
    <property type="match status" value="2"/>
</dbReference>
<evidence type="ECO:0000256" key="2">
    <source>
        <dbReference type="SAM" id="SignalP"/>
    </source>
</evidence>
<name>A0A6G9AWY4_9BACT</name>
<feature type="signal peptide" evidence="2">
    <location>
        <begin position="1"/>
        <end position="21"/>
    </location>
</feature>
<accession>A0A6G9AWY4</accession>
<evidence type="ECO:0008006" key="5">
    <source>
        <dbReference type="Google" id="ProtNLM"/>
    </source>
</evidence>
<reference evidence="3 4" key="1">
    <citation type="submission" date="2020-03" db="EMBL/GenBank/DDBJ databases">
        <authorList>
            <person name="Kim M.K."/>
        </authorList>
    </citation>
    <scope>NUCLEOTIDE SEQUENCE [LARGE SCALE GENOMIC DNA]</scope>
    <source>
        <strain evidence="3 4">BT328</strain>
    </source>
</reference>
<feature type="chain" id="PRO_5026062636" description="Molecular chaperone Tir" evidence="2">
    <location>
        <begin position="22"/>
        <end position="212"/>
    </location>
</feature>
<protein>
    <recommendedName>
        <fullName evidence="5">Molecular chaperone Tir</fullName>
    </recommendedName>
</protein>
<dbReference type="PANTHER" id="PTHR43215:SF14">
    <property type="entry name" value="RADIAL SPOKE HEAD 1 HOMOLOG"/>
    <property type="match status" value="1"/>
</dbReference>
<keyword evidence="2" id="KW-0732">Signal</keyword>